<dbReference type="Proteomes" id="UP000663873">
    <property type="component" value="Unassembled WGS sequence"/>
</dbReference>
<dbReference type="EMBL" id="CAJOBP010034488">
    <property type="protein sequence ID" value="CAF4698210.1"/>
    <property type="molecule type" value="Genomic_DNA"/>
</dbReference>
<protein>
    <submittedName>
        <fullName evidence="2">Uncharacterized protein</fullName>
    </submittedName>
</protein>
<reference evidence="2" key="1">
    <citation type="submission" date="2021-02" db="EMBL/GenBank/DDBJ databases">
        <authorList>
            <person name="Nowell W R."/>
        </authorList>
    </citation>
    <scope>NUCLEOTIDE SEQUENCE</scope>
</reference>
<feature type="non-terminal residue" evidence="2">
    <location>
        <position position="118"/>
    </location>
</feature>
<feature type="region of interest" description="Disordered" evidence="1">
    <location>
        <begin position="1"/>
        <end position="32"/>
    </location>
</feature>
<keyword evidence="5" id="KW-1185">Reference proteome</keyword>
<dbReference type="AlphaFoldDB" id="A0A821GIB1"/>
<evidence type="ECO:0000313" key="3">
    <source>
        <dbReference type="EMBL" id="CAF4698210.1"/>
    </source>
</evidence>
<proteinExistence type="predicted"/>
<evidence type="ECO:0000313" key="4">
    <source>
        <dbReference type="Proteomes" id="UP000663848"/>
    </source>
</evidence>
<dbReference type="Proteomes" id="UP000663848">
    <property type="component" value="Unassembled WGS sequence"/>
</dbReference>
<evidence type="ECO:0000256" key="1">
    <source>
        <dbReference type="SAM" id="MobiDB-lite"/>
    </source>
</evidence>
<dbReference type="EMBL" id="CAJOBR010002243">
    <property type="protein sequence ID" value="CAF4667525.1"/>
    <property type="molecule type" value="Genomic_DNA"/>
</dbReference>
<sequence length="118" mass="13124">MSRSTFLTKSSSTEANETQNYPTTTNANIDRTSTLRFHHRLMPTISTSGRSNETVPVVVVQSSSSLTPTTNTDTTKTNFIQHKSVVRLNPKLKRNIRCTRRSTGIRPDEVALAEATND</sequence>
<gene>
    <name evidence="2" type="ORF">QYT958_LOCUS15854</name>
    <name evidence="3" type="ORF">UJA718_LOCUS36105</name>
</gene>
<evidence type="ECO:0000313" key="2">
    <source>
        <dbReference type="EMBL" id="CAF4667525.1"/>
    </source>
</evidence>
<organism evidence="2 4">
    <name type="scientific">Rotaria socialis</name>
    <dbReference type="NCBI Taxonomy" id="392032"/>
    <lineage>
        <taxon>Eukaryota</taxon>
        <taxon>Metazoa</taxon>
        <taxon>Spiralia</taxon>
        <taxon>Gnathifera</taxon>
        <taxon>Rotifera</taxon>
        <taxon>Eurotatoria</taxon>
        <taxon>Bdelloidea</taxon>
        <taxon>Philodinida</taxon>
        <taxon>Philodinidae</taxon>
        <taxon>Rotaria</taxon>
    </lineage>
</organism>
<evidence type="ECO:0000313" key="5">
    <source>
        <dbReference type="Proteomes" id="UP000663873"/>
    </source>
</evidence>
<comment type="caution">
    <text evidence="2">The sequence shown here is derived from an EMBL/GenBank/DDBJ whole genome shotgun (WGS) entry which is preliminary data.</text>
</comment>
<accession>A0A821GIB1</accession>
<name>A0A821GIB1_9BILA</name>